<dbReference type="InterPro" id="IPR051678">
    <property type="entry name" value="AGP_Transferase"/>
</dbReference>
<dbReference type="InterPro" id="IPR002575">
    <property type="entry name" value="Aminoglycoside_PTrfase"/>
</dbReference>
<sequence>MAPPQVRFPIRVQNCDPPTQTELVARQDPKWLAWTVKEEKETVGKEPPMRFVRPAWRQPPNVRDAKQLLEYYAGMFRPLIPLAGGYRVSYFNEGATSVLFLVNNIRIGDTSRYGKTGCMQLPSELLLRVTVPWAPHYGVENEVATTLYVGKLEIPVPKIYFFDSSGSNPLGLDLILLERIPGIPAEDLLQKLQNPQGPYKGKNVDAGEVERGLASEAVGYLSEDLWDASKTFTHFGSLYRDWGHAKNFFVGPMIDHLLFAPTVGGICIDRGPYPDWLSMFEGAFEYRMGIDWDKIRAAAPQDHRGQPKVAADGRKTGADPAETEKRVRALYARTQKELAALGAADDGEAVAMKPRMTHGDCHGGNVIVNPPPDSRIQAIIDWESASILPACMFPRRPDIAAGHGFEALPETKTQTSTTFGYCWSALYTIID</sequence>
<dbReference type="GeneID" id="85329519"/>
<name>A0AA39ZUH6_9PEZI</name>
<protein>
    <recommendedName>
        <fullName evidence="2">Aminoglycoside phosphotransferase domain-containing protein</fullName>
    </recommendedName>
</protein>
<dbReference type="RefSeq" id="XP_060290823.1">
    <property type="nucleotide sequence ID" value="XM_060446249.1"/>
</dbReference>
<dbReference type="Proteomes" id="UP001172101">
    <property type="component" value="Unassembled WGS sequence"/>
</dbReference>
<feature type="region of interest" description="Disordered" evidence="1">
    <location>
        <begin position="301"/>
        <end position="321"/>
    </location>
</feature>
<dbReference type="SUPFAM" id="SSF56112">
    <property type="entry name" value="Protein kinase-like (PK-like)"/>
    <property type="match status" value="1"/>
</dbReference>
<dbReference type="PANTHER" id="PTHR21310">
    <property type="entry name" value="AMINOGLYCOSIDE PHOSPHOTRANSFERASE-RELATED-RELATED"/>
    <property type="match status" value="1"/>
</dbReference>
<reference evidence="3" key="1">
    <citation type="submission" date="2023-06" db="EMBL/GenBank/DDBJ databases">
        <title>Genome-scale phylogeny and comparative genomics of the fungal order Sordariales.</title>
        <authorList>
            <consortium name="Lawrence Berkeley National Laboratory"/>
            <person name="Hensen N."/>
            <person name="Bonometti L."/>
            <person name="Westerberg I."/>
            <person name="Brannstrom I.O."/>
            <person name="Guillou S."/>
            <person name="Cros-Aarteil S."/>
            <person name="Calhoun S."/>
            <person name="Haridas S."/>
            <person name="Kuo A."/>
            <person name="Mondo S."/>
            <person name="Pangilinan J."/>
            <person name="Riley R."/>
            <person name="LaButti K."/>
            <person name="Andreopoulos B."/>
            <person name="Lipzen A."/>
            <person name="Chen C."/>
            <person name="Yanf M."/>
            <person name="Daum C."/>
            <person name="Ng V."/>
            <person name="Clum A."/>
            <person name="Steindorff A."/>
            <person name="Ohm R."/>
            <person name="Martin F."/>
            <person name="Silar P."/>
            <person name="Natvig D."/>
            <person name="Lalanne C."/>
            <person name="Gautier V."/>
            <person name="Ament-velasquez S.L."/>
            <person name="Kruys A."/>
            <person name="Hutchinson M.I."/>
            <person name="Powell A.J."/>
            <person name="Barry K."/>
            <person name="Miller A.N."/>
            <person name="Grigoriev I.V."/>
            <person name="Debuchy R."/>
            <person name="Gladieux P."/>
            <person name="Thoren M.H."/>
            <person name="Johannesson H."/>
        </authorList>
    </citation>
    <scope>NUCLEOTIDE SEQUENCE</scope>
    <source>
        <strain evidence="3">SMH2392-1A</strain>
    </source>
</reference>
<dbReference type="InterPro" id="IPR011009">
    <property type="entry name" value="Kinase-like_dom_sf"/>
</dbReference>
<dbReference type="AlphaFoldDB" id="A0AA39ZUH6"/>
<dbReference type="Gene3D" id="3.90.1200.10">
    <property type="match status" value="1"/>
</dbReference>
<comment type="caution">
    <text evidence="3">The sequence shown here is derived from an EMBL/GenBank/DDBJ whole genome shotgun (WGS) entry which is preliminary data.</text>
</comment>
<evidence type="ECO:0000313" key="4">
    <source>
        <dbReference type="Proteomes" id="UP001172101"/>
    </source>
</evidence>
<dbReference type="EMBL" id="JAUIRO010000008">
    <property type="protein sequence ID" value="KAK0703964.1"/>
    <property type="molecule type" value="Genomic_DNA"/>
</dbReference>
<gene>
    <name evidence="3" type="ORF">B0T26DRAFT_757461</name>
</gene>
<proteinExistence type="predicted"/>
<evidence type="ECO:0000259" key="2">
    <source>
        <dbReference type="Pfam" id="PF01636"/>
    </source>
</evidence>
<dbReference type="PANTHER" id="PTHR21310:SF13">
    <property type="entry name" value="AMINOGLYCOSIDE PHOSPHOTRANSFERASE DOMAIN-CONTAINING PROTEIN"/>
    <property type="match status" value="1"/>
</dbReference>
<keyword evidence="4" id="KW-1185">Reference proteome</keyword>
<organism evidence="3 4">
    <name type="scientific">Lasiosphaeria miniovina</name>
    <dbReference type="NCBI Taxonomy" id="1954250"/>
    <lineage>
        <taxon>Eukaryota</taxon>
        <taxon>Fungi</taxon>
        <taxon>Dikarya</taxon>
        <taxon>Ascomycota</taxon>
        <taxon>Pezizomycotina</taxon>
        <taxon>Sordariomycetes</taxon>
        <taxon>Sordariomycetidae</taxon>
        <taxon>Sordariales</taxon>
        <taxon>Lasiosphaeriaceae</taxon>
        <taxon>Lasiosphaeria</taxon>
    </lineage>
</organism>
<dbReference type="Pfam" id="PF01636">
    <property type="entry name" value="APH"/>
    <property type="match status" value="1"/>
</dbReference>
<evidence type="ECO:0000313" key="3">
    <source>
        <dbReference type="EMBL" id="KAK0703964.1"/>
    </source>
</evidence>
<evidence type="ECO:0000256" key="1">
    <source>
        <dbReference type="SAM" id="MobiDB-lite"/>
    </source>
</evidence>
<accession>A0AA39ZUH6</accession>
<feature type="domain" description="Aminoglycoside phosphotransferase" evidence="2">
    <location>
        <begin position="317"/>
        <end position="388"/>
    </location>
</feature>